<dbReference type="EMBL" id="FWFW01000002">
    <property type="protein sequence ID" value="SLN26046.1"/>
    <property type="molecule type" value="Genomic_DNA"/>
</dbReference>
<evidence type="ECO:0000313" key="2">
    <source>
        <dbReference type="Proteomes" id="UP000193307"/>
    </source>
</evidence>
<dbReference type="AlphaFoldDB" id="A0A1Y5RVJ2"/>
<dbReference type="Proteomes" id="UP000193307">
    <property type="component" value="Unassembled WGS sequence"/>
</dbReference>
<name>A0A1Y5RVJ2_9RHOB</name>
<proteinExistence type="predicted"/>
<dbReference type="Pfam" id="PF10983">
    <property type="entry name" value="DUF2793"/>
    <property type="match status" value="1"/>
</dbReference>
<dbReference type="STRING" id="658057.SAMN04488032_102116"/>
<evidence type="ECO:0008006" key="3">
    <source>
        <dbReference type="Google" id="ProtNLM"/>
    </source>
</evidence>
<dbReference type="InterPro" id="IPR021251">
    <property type="entry name" value="DUF2793"/>
</dbReference>
<sequence length="236" mass="24623">MSDTTRFSLPLLQAAQAQKHVTVNEALTRLDGLMQLSLLSVTDATPPLSPQEGDAYGVATSAVNEWAGRDSEIALFVNNGWVFVPVTLGMRAYVNDQNGWAAFDGTAWIMGMQTLSGNGAGMQHKVTEIDHIIGAGATSALTSALPGQAVVYGVTGRVLDDITGTLTGYSVGVSGSTNRYGAGLSLSAGSWMRGLTGTPLTYYSGEDLILTAEGGDFATGEIRLAIHYAQFSLPAA</sequence>
<keyword evidence="2" id="KW-1185">Reference proteome</keyword>
<evidence type="ECO:0000313" key="1">
    <source>
        <dbReference type="EMBL" id="SLN26046.1"/>
    </source>
</evidence>
<gene>
    <name evidence="1" type="ORF">PAM7971_00972</name>
</gene>
<accession>A0A1Y5RVJ2</accession>
<organism evidence="1 2">
    <name type="scientific">Pacificibacter marinus</name>
    <dbReference type="NCBI Taxonomy" id="658057"/>
    <lineage>
        <taxon>Bacteria</taxon>
        <taxon>Pseudomonadati</taxon>
        <taxon>Pseudomonadota</taxon>
        <taxon>Alphaproteobacteria</taxon>
        <taxon>Rhodobacterales</taxon>
        <taxon>Roseobacteraceae</taxon>
        <taxon>Pacificibacter</taxon>
    </lineage>
</organism>
<protein>
    <recommendedName>
        <fullName evidence="3">DUF2793 domain-containing protein</fullName>
    </recommendedName>
</protein>
<reference evidence="1 2" key="1">
    <citation type="submission" date="2017-03" db="EMBL/GenBank/DDBJ databases">
        <authorList>
            <person name="Afonso C.L."/>
            <person name="Miller P.J."/>
            <person name="Scott M.A."/>
            <person name="Spackman E."/>
            <person name="Goraichik I."/>
            <person name="Dimitrov K.M."/>
            <person name="Suarez D.L."/>
            <person name="Swayne D.E."/>
        </authorList>
    </citation>
    <scope>NUCLEOTIDE SEQUENCE [LARGE SCALE GENOMIC DNA]</scope>
    <source>
        <strain evidence="1 2">CECT 7971</strain>
    </source>
</reference>
<dbReference type="RefSeq" id="WP_170842111.1">
    <property type="nucleotide sequence ID" value="NZ_FNZV01000002.1"/>
</dbReference>